<dbReference type="EMBL" id="JAHCDA010000002">
    <property type="protein sequence ID" value="MBS7811634.1"/>
    <property type="molecule type" value="Genomic_DNA"/>
</dbReference>
<sequence length="147" mass="16240">MAEQVHPSFPEDPAVFTERMQLYPDGMHLLERDGRACGYLVSHPWHSGTAPALNALLQRMPPEADTFYLHDLALLPAARGLGAARLIVEAMAEHARSRGLASMSLVAVNGSIPFWERLGFAVENNPALTEKLNSYEQAARFMVRKLA</sequence>
<evidence type="ECO:0000313" key="4">
    <source>
        <dbReference type="EMBL" id="MBS7811634.1"/>
    </source>
</evidence>
<feature type="domain" description="N-acetyltransferase" evidence="3">
    <location>
        <begin position="1"/>
        <end position="147"/>
    </location>
</feature>
<reference evidence="4 5" key="1">
    <citation type="submission" date="2021-05" db="EMBL/GenBank/DDBJ databases">
        <title>Roseococcus sp. XZZS9, whole genome shotgun sequencing project.</title>
        <authorList>
            <person name="Zhao G."/>
            <person name="Shen L."/>
        </authorList>
    </citation>
    <scope>NUCLEOTIDE SEQUENCE [LARGE SCALE GENOMIC DNA]</scope>
    <source>
        <strain evidence="4 5">XZZS9</strain>
    </source>
</reference>
<evidence type="ECO:0000256" key="1">
    <source>
        <dbReference type="ARBA" id="ARBA00022679"/>
    </source>
</evidence>
<proteinExistence type="predicted"/>
<dbReference type="Gene3D" id="3.40.630.30">
    <property type="match status" value="1"/>
</dbReference>
<dbReference type="Proteomes" id="UP000766336">
    <property type="component" value="Unassembled WGS sequence"/>
</dbReference>
<keyword evidence="5" id="KW-1185">Reference proteome</keyword>
<accession>A0ABS5QD66</accession>
<evidence type="ECO:0000313" key="5">
    <source>
        <dbReference type="Proteomes" id="UP000766336"/>
    </source>
</evidence>
<dbReference type="CDD" id="cd04301">
    <property type="entry name" value="NAT_SF"/>
    <property type="match status" value="1"/>
</dbReference>
<dbReference type="InterPro" id="IPR000182">
    <property type="entry name" value="GNAT_dom"/>
</dbReference>
<dbReference type="InterPro" id="IPR050832">
    <property type="entry name" value="Bact_Acetyltransf"/>
</dbReference>
<dbReference type="Pfam" id="PF00583">
    <property type="entry name" value="Acetyltransf_1"/>
    <property type="match status" value="1"/>
</dbReference>
<dbReference type="PANTHER" id="PTHR43877">
    <property type="entry name" value="AMINOALKYLPHOSPHONATE N-ACETYLTRANSFERASE-RELATED-RELATED"/>
    <property type="match status" value="1"/>
</dbReference>
<evidence type="ECO:0000259" key="3">
    <source>
        <dbReference type="PROSITE" id="PS51186"/>
    </source>
</evidence>
<comment type="caution">
    <text evidence="4">The sequence shown here is derived from an EMBL/GenBank/DDBJ whole genome shotgun (WGS) entry which is preliminary data.</text>
</comment>
<evidence type="ECO:0000256" key="2">
    <source>
        <dbReference type="ARBA" id="ARBA00023315"/>
    </source>
</evidence>
<gene>
    <name evidence="4" type="ORF">KHU32_11860</name>
</gene>
<dbReference type="InterPro" id="IPR016181">
    <property type="entry name" value="Acyl_CoA_acyltransferase"/>
</dbReference>
<organism evidence="4 5">
    <name type="scientific">Roseococcus pinisoli</name>
    <dbReference type="NCBI Taxonomy" id="2835040"/>
    <lineage>
        <taxon>Bacteria</taxon>
        <taxon>Pseudomonadati</taxon>
        <taxon>Pseudomonadota</taxon>
        <taxon>Alphaproteobacteria</taxon>
        <taxon>Acetobacterales</taxon>
        <taxon>Roseomonadaceae</taxon>
        <taxon>Roseococcus</taxon>
    </lineage>
</organism>
<dbReference type="SUPFAM" id="SSF55729">
    <property type="entry name" value="Acyl-CoA N-acyltransferases (Nat)"/>
    <property type="match status" value="1"/>
</dbReference>
<keyword evidence="2" id="KW-0012">Acyltransferase</keyword>
<keyword evidence="1" id="KW-0808">Transferase</keyword>
<dbReference type="PROSITE" id="PS51186">
    <property type="entry name" value="GNAT"/>
    <property type="match status" value="1"/>
</dbReference>
<name>A0ABS5QD66_9PROT</name>
<protein>
    <submittedName>
        <fullName evidence="4">GNAT family N-acetyltransferase</fullName>
    </submittedName>
</protein>